<gene>
    <name evidence="7" type="ORF">GCU60_04245</name>
</gene>
<dbReference type="Gene3D" id="1.10.287.130">
    <property type="match status" value="1"/>
</dbReference>
<dbReference type="GO" id="GO:0004673">
    <property type="term" value="F:protein histidine kinase activity"/>
    <property type="evidence" value="ECO:0007669"/>
    <property type="project" value="UniProtKB-EC"/>
</dbReference>
<dbReference type="SUPFAM" id="SSF55874">
    <property type="entry name" value="ATPase domain of HSP90 chaperone/DNA topoisomerase II/histidine kinase"/>
    <property type="match status" value="1"/>
</dbReference>
<comment type="caution">
    <text evidence="7">The sequence shown here is derived from an EMBL/GenBank/DDBJ whole genome shotgun (WGS) entry which is preliminary data.</text>
</comment>
<feature type="domain" description="Cyclic nucleotide-binding" evidence="5">
    <location>
        <begin position="11"/>
        <end position="118"/>
    </location>
</feature>
<dbReference type="InterPro" id="IPR018490">
    <property type="entry name" value="cNMP-bd_dom_sf"/>
</dbReference>
<dbReference type="EC" id="2.7.13.3" evidence="2"/>
<dbReference type="Gene3D" id="3.30.565.10">
    <property type="entry name" value="Histidine kinase-like ATPase, C-terminal domain"/>
    <property type="match status" value="1"/>
</dbReference>
<dbReference type="Pfam" id="PF02518">
    <property type="entry name" value="HATPase_c"/>
    <property type="match status" value="1"/>
</dbReference>
<dbReference type="EMBL" id="JAAGWG010000006">
    <property type="protein sequence ID" value="NEK84975.1"/>
    <property type="molecule type" value="Genomic_DNA"/>
</dbReference>
<sequence length="469" mass="50917">MPAGELRGLFLFEDLDDEQLAWVAGNGDVVDCPAGTDVSVEGEPADCFFVLLEGTMTMLRLVGGGEVEMVRTSHRGVYSGAVQFYFGDRLEQRYPATVRAVTDCRFLALPAGPFAEVFRQWYPMAVHLLEGMFVGQRNSAELVGQRERLLALGKLSAGLTHELNNPAAAAARATEALRDRFAGMRHKLALLSEGTIDGEVLRSLTGLQEEFVARISGSQELSTLERSDLEDRLGEWLDGHGVTRPWELAGVFVAAGLVPEDLDRVTDAVAPSFLEPALRWLAYTVETETLLVEIADSTRRISALVDAAKQYSQMDRTPHQPTDLHAGLDATLVMLGGKIPPGVTVVKDYDRTLPEVPAYAGELNQVWTNLVVNALDAMAGEGTLTVRTARDGEHALVEIADTGPGIPAELRSRVFEPFFTTKPVGQGTGLGLDVSWRVVVKRHGGDLRVTSSPGDTRFRVLLPLSEPAT</sequence>
<evidence type="ECO:0000256" key="4">
    <source>
        <dbReference type="ARBA" id="ARBA00023012"/>
    </source>
</evidence>
<dbReference type="InterPro" id="IPR000595">
    <property type="entry name" value="cNMP-bd_dom"/>
</dbReference>
<dbReference type="InterPro" id="IPR003594">
    <property type="entry name" value="HATPase_dom"/>
</dbReference>
<accession>A0A6L9VYW2</accession>
<dbReference type="Proteomes" id="UP000479241">
    <property type="component" value="Unassembled WGS sequence"/>
</dbReference>
<dbReference type="InterPro" id="IPR005467">
    <property type="entry name" value="His_kinase_dom"/>
</dbReference>
<dbReference type="AlphaFoldDB" id="A0A6L9VYW2"/>
<dbReference type="SUPFAM" id="SSF51206">
    <property type="entry name" value="cAMP-binding domain-like"/>
    <property type="match status" value="1"/>
</dbReference>
<evidence type="ECO:0000256" key="1">
    <source>
        <dbReference type="ARBA" id="ARBA00000085"/>
    </source>
</evidence>
<evidence type="ECO:0000256" key="2">
    <source>
        <dbReference type="ARBA" id="ARBA00012438"/>
    </source>
</evidence>
<proteinExistence type="predicted"/>
<keyword evidence="4" id="KW-0902">Two-component regulatory system</keyword>
<evidence type="ECO:0000313" key="7">
    <source>
        <dbReference type="EMBL" id="NEK84975.1"/>
    </source>
</evidence>
<dbReference type="PANTHER" id="PTHR43065:SF48">
    <property type="entry name" value="HISTIDINE KINASE"/>
    <property type="match status" value="1"/>
</dbReference>
<keyword evidence="3" id="KW-0418">Kinase</keyword>
<dbReference type="CDD" id="cd00038">
    <property type="entry name" value="CAP_ED"/>
    <property type="match status" value="1"/>
</dbReference>
<dbReference type="Gene3D" id="2.60.120.10">
    <property type="entry name" value="Jelly Rolls"/>
    <property type="match status" value="1"/>
</dbReference>
<dbReference type="GO" id="GO:0000160">
    <property type="term" value="P:phosphorelay signal transduction system"/>
    <property type="evidence" value="ECO:0007669"/>
    <property type="project" value="UniProtKB-KW"/>
</dbReference>
<name>A0A6L9VYW2_9ACTN</name>
<dbReference type="PROSITE" id="PS50109">
    <property type="entry name" value="HIS_KIN"/>
    <property type="match status" value="1"/>
</dbReference>
<dbReference type="PROSITE" id="PS50042">
    <property type="entry name" value="CNMP_BINDING_3"/>
    <property type="match status" value="1"/>
</dbReference>
<evidence type="ECO:0000256" key="3">
    <source>
        <dbReference type="ARBA" id="ARBA00022777"/>
    </source>
</evidence>
<dbReference type="InterPro" id="IPR036890">
    <property type="entry name" value="HATPase_C_sf"/>
</dbReference>
<evidence type="ECO:0000313" key="8">
    <source>
        <dbReference type="Proteomes" id="UP000479241"/>
    </source>
</evidence>
<dbReference type="InterPro" id="IPR004358">
    <property type="entry name" value="Sig_transdc_His_kin-like_C"/>
</dbReference>
<dbReference type="SMART" id="SM00387">
    <property type="entry name" value="HATPase_c"/>
    <property type="match status" value="1"/>
</dbReference>
<feature type="domain" description="Histidine kinase" evidence="6">
    <location>
        <begin position="268"/>
        <end position="466"/>
    </location>
</feature>
<dbReference type="InterPro" id="IPR014710">
    <property type="entry name" value="RmlC-like_jellyroll"/>
</dbReference>
<dbReference type="PANTHER" id="PTHR43065">
    <property type="entry name" value="SENSOR HISTIDINE KINASE"/>
    <property type="match status" value="1"/>
</dbReference>
<keyword evidence="3" id="KW-0808">Transferase</keyword>
<comment type="catalytic activity">
    <reaction evidence="1">
        <text>ATP + protein L-histidine = ADP + protein N-phospho-L-histidine.</text>
        <dbReference type="EC" id="2.7.13.3"/>
    </reaction>
</comment>
<organism evidence="7 8">
    <name type="scientific">Blastococcus saxobsidens</name>
    <dbReference type="NCBI Taxonomy" id="138336"/>
    <lineage>
        <taxon>Bacteria</taxon>
        <taxon>Bacillati</taxon>
        <taxon>Actinomycetota</taxon>
        <taxon>Actinomycetes</taxon>
        <taxon>Geodermatophilales</taxon>
        <taxon>Geodermatophilaceae</taxon>
        <taxon>Blastococcus</taxon>
    </lineage>
</organism>
<protein>
    <recommendedName>
        <fullName evidence="2">histidine kinase</fullName>
        <ecNumber evidence="2">2.7.13.3</ecNumber>
    </recommendedName>
</protein>
<reference evidence="7 8" key="1">
    <citation type="submission" date="2019-12" db="EMBL/GenBank/DDBJ databases">
        <title>the WGS of Blastococcus saxobsidens 67B17.</title>
        <authorList>
            <person name="Jiang Z."/>
        </authorList>
    </citation>
    <scope>NUCLEOTIDE SEQUENCE [LARGE SCALE GENOMIC DNA]</scope>
    <source>
        <strain evidence="7 8">67B17</strain>
    </source>
</reference>
<dbReference type="PRINTS" id="PR00344">
    <property type="entry name" value="BCTRLSENSOR"/>
</dbReference>
<evidence type="ECO:0000259" key="6">
    <source>
        <dbReference type="PROSITE" id="PS50109"/>
    </source>
</evidence>
<dbReference type="Pfam" id="PF00027">
    <property type="entry name" value="cNMP_binding"/>
    <property type="match status" value="1"/>
</dbReference>
<dbReference type="SMART" id="SM00100">
    <property type="entry name" value="cNMP"/>
    <property type="match status" value="1"/>
</dbReference>
<evidence type="ECO:0000259" key="5">
    <source>
        <dbReference type="PROSITE" id="PS50042"/>
    </source>
</evidence>